<organism evidence="1 2">
    <name type="scientific">Ceratopteris richardii</name>
    <name type="common">Triangle waterfern</name>
    <dbReference type="NCBI Taxonomy" id="49495"/>
    <lineage>
        <taxon>Eukaryota</taxon>
        <taxon>Viridiplantae</taxon>
        <taxon>Streptophyta</taxon>
        <taxon>Embryophyta</taxon>
        <taxon>Tracheophyta</taxon>
        <taxon>Polypodiopsida</taxon>
        <taxon>Polypodiidae</taxon>
        <taxon>Polypodiales</taxon>
        <taxon>Pteridineae</taxon>
        <taxon>Pteridaceae</taxon>
        <taxon>Parkerioideae</taxon>
        <taxon>Ceratopteris</taxon>
    </lineage>
</organism>
<protein>
    <submittedName>
        <fullName evidence="1">Uncharacterized protein</fullName>
    </submittedName>
</protein>
<accession>A0A8T2TN57</accession>
<proteinExistence type="predicted"/>
<keyword evidence="2" id="KW-1185">Reference proteome</keyword>
<dbReference type="Proteomes" id="UP000825935">
    <property type="component" value="Chromosome 12"/>
</dbReference>
<sequence>MFFLEHESLDISQGSLMSLFNNGVAQSLCIPRSQIFLFFLLYLECVNVLVCRLDTQRDIHDSLPSHYDSSKCVHIIFVNIYECIYMDENDRGTIMNLPRSLLSAQQSLMLI</sequence>
<dbReference type="AlphaFoldDB" id="A0A8T2TN57"/>
<evidence type="ECO:0000313" key="1">
    <source>
        <dbReference type="EMBL" id="KAH7422865.1"/>
    </source>
</evidence>
<reference evidence="1" key="1">
    <citation type="submission" date="2021-08" db="EMBL/GenBank/DDBJ databases">
        <title>WGS assembly of Ceratopteris richardii.</title>
        <authorList>
            <person name="Marchant D.B."/>
            <person name="Chen G."/>
            <person name="Jenkins J."/>
            <person name="Shu S."/>
            <person name="Leebens-Mack J."/>
            <person name="Grimwood J."/>
            <person name="Schmutz J."/>
            <person name="Soltis P."/>
            <person name="Soltis D."/>
            <person name="Chen Z.-H."/>
        </authorList>
    </citation>
    <scope>NUCLEOTIDE SEQUENCE</scope>
    <source>
        <strain evidence="1">Whitten #5841</strain>
        <tissue evidence="1">Leaf</tissue>
    </source>
</reference>
<evidence type="ECO:0000313" key="2">
    <source>
        <dbReference type="Proteomes" id="UP000825935"/>
    </source>
</evidence>
<dbReference type="EMBL" id="CM035417">
    <property type="protein sequence ID" value="KAH7422865.1"/>
    <property type="molecule type" value="Genomic_DNA"/>
</dbReference>
<gene>
    <name evidence="1" type="ORF">KP509_12G029500</name>
</gene>
<comment type="caution">
    <text evidence="1">The sequence shown here is derived from an EMBL/GenBank/DDBJ whole genome shotgun (WGS) entry which is preliminary data.</text>
</comment>
<name>A0A8T2TN57_CERRI</name>